<protein>
    <submittedName>
        <fullName evidence="1">Uncharacterized protein</fullName>
    </submittedName>
</protein>
<dbReference type="Proteomes" id="UP000266723">
    <property type="component" value="Unassembled WGS sequence"/>
</dbReference>
<evidence type="ECO:0000313" key="2">
    <source>
        <dbReference type="Proteomes" id="UP000266723"/>
    </source>
</evidence>
<accession>A0ABQ7DTY4</accession>
<proteinExistence type="predicted"/>
<gene>
    <name evidence="1" type="ORF">DY000_02031503</name>
</gene>
<comment type="caution">
    <text evidence="1">The sequence shown here is derived from an EMBL/GenBank/DDBJ whole genome shotgun (WGS) entry which is preliminary data.</text>
</comment>
<name>A0ABQ7DTY4_BRACR</name>
<organism evidence="1 2">
    <name type="scientific">Brassica cretica</name>
    <name type="common">Mustard</name>
    <dbReference type="NCBI Taxonomy" id="69181"/>
    <lineage>
        <taxon>Eukaryota</taxon>
        <taxon>Viridiplantae</taxon>
        <taxon>Streptophyta</taxon>
        <taxon>Embryophyta</taxon>
        <taxon>Tracheophyta</taxon>
        <taxon>Spermatophyta</taxon>
        <taxon>Magnoliopsida</taxon>
        <taxon>eudicotyledons</taxon>
        <taxon>Gunneridae</taxon>
        <taxon>Pentapetalae</taxon>
        <taxon>rosids</taxon>
        <taxon>malvids</taxon>
        <taxon>Brassicales</taxon>
        <taxon>Brassicaceae</taxon>
        <taxon>Brassiceae</taxon>
        <taxon>Brassica</taxon>
    </lineage>
</organism>
<dbReference type="EMBL" id="QGKV02000649">
    <property type="protein sequence ID" value="KAF3580590.1"/>
    <property type="molecule type" value="Genomic_DNA"/>
</dbReference>
<reference evidence="1 2" key="1">
    <citation type="journal article" date="2020" name="BMC Genomics">
        <title>Intraspecific diversification of the crop wild relative Brassica cretica Lam. using demographic model selection.</title>
        <authorList>
            <person name="Kioukis A."/>
            <person name="Michalopoulou V.A."/>
            <person name="Briers L."/>
            <person name="Pirintsos S."/>
            <person name="Studholme D.J."/>
            <person name="Pavlidis P."/>
            <person name="Sarris P.F."/>
        </authorList>
    </citation>
    <scope>NUCLEOTIDE SEQUENCE [LARGE SCALE GENOMIC DNA]</scope>
    <source>
        <strain evidence="2">cv. PFS-1207/04</strain>
    </source>
</reference>
<sequence length="201" mass="21423">MPEETNMAPPGIGGGALLGSHCDFFRPSSVFRPIGAAISSLVGPWFGDEIVSGTRKGHRLSRATLPGPSCSSREATVCGLVSEGDGPLFAAQDDLISLAGRMRFAGCRLPSLISLTEKEANAKVAAASSNVMEAFNEYAIAMEDRVEVSRNDKEIKSIGSEIKRLSAELEVAKHEGKRDAKKIEALTDAFVLHDEYQQAGT</sequence>
<keyword evidence="2" id="KW-1185">Reference proteome</keyword>
<evidence type="ECO:0000313" key="1">
    <source>
        <dbReference type="EMBL" id="KAF3580590.1"/>
    </source>
</evidence>